<dbReference type="InterPro" id="IPR046184">
    <property type="entry name" value="DUF6212"/>
</dbReference>
<dbReference type="Proteomes" id="UP000198925">
    <property type="component" value="Unassembled WGS sequence"/>
</dbReference>
<reference evidence="2 3" key="1">
    <citation type="submission" date="2016-10" db="EMBL/GenBank/DDBJ databases">
        <authorList>
            <person name="de Groot N.N."/>
        </authorList>
    </citation>
    <scope>NUCLEOTIDE SEQUENCE [LARGE SCALE GENOMIC DNA]</scope>
    <source>
        <strain evidence="2 3">CPCC 100156</strain>
    </source>
</reference>
<organism evidence="2 3">
    <name type="scientific">Belnapia rosea</name>
    <dbReference type="NCBI Taxonomy" id="938405"/>
    <lineage>
        <taxon>Bacteria</taxon>
        <taxon>Pseudomonadati</taxon>
        <taxon>Pseudomonadota</taxon>
        <taxon>Alphaproteobacteria</taxon>
        <taxon>Acetobacterales</taxon>
        <taxon>Roseomonadaceae</taxon>
        <taxon>Belnapia</taxon>
    </lineage>
</organism>
<dbReference type="Pfam" id="PF19717">
    <property type="entry name" value="DUF6212"/>
    <property type="match status" value="1"/>
</dbReference>
<dbReference type="AlphaFoldDB" id="A0A1G6QNF1"/>
<gene>
    <name evidence="2" type="ORF">SAMN04487779_1003117</name>
</gene>
<evidence type="ECO:0000313" key="3">
    <source>
        <dbReference type="Proteomes" id="UP000198925"/>
    </source>
</evidence>
<feature type="compositionally biased region" description="Pro residues" evidence="1">
    <location>
        <begin position="495"/>
        <end position="529"/>
    </location>
</feature>
<dbReference type="RefSeq" id="WP_090662596.1">
    <property type="nucleotide sequence ID" value="NZ_FMZX01000003.1"/>
</dbReference>
<keyword evidence="3" id="KW-1185">Reference proteome</keyword>
<evidence type="ECO:0000313" key="2">
    <source>
        <dbReference type="EMBL" id="SDC93819.1"/>
    </source>
</evidence>
<feature type="region of interest" description="Disordered" evidence="1">
    <location>
        <begin position="495"/>
        <end position="543"/>
    </location>
</feature>
<dbReference type="STRING" id="938405.SAMN02927895_02685"/>
<evidence type="ECO:0000256" key="1">
    <source>
        <dbReference type="SAM" id="MobiDB-lite"/>
    </source>
</evidence>
<protein>
    <submittedName>
        <fullName evidence="2">Uncharacterized protein</fullName>
    </submittedName>
</protein>
<accession>A0A1G6QNF1</accession>
<sequence length="689" mass="72237">MTLSIAATDLAALFDGIPALLAMEGVNPAPLALPGLSVWQVTRQAGGLRLHRPGSGAEGPGVPVPVPPASALAVVTPDATLAVPLLAWWSCAGPETPPVIEAADAEAALPQLARLALAALSRQAAATAVLHRALAAARQEAEESREAMVSLIQHSSRSGPPAGLSQALALQPSAAGHAVTTQDGRLAAGQALGLKLEGLACLAVHVREAQVAPAGLLRLRLYGAESGRVFGAWLVPGEALVPGWLVLDLPAPLGPVRETACLDLTAELELGDVLALSLDDRQTAPERALAVRGGPAQERALALRLWTAPFGRRFVVPAYWDAEAIGQALAAPGVPMRLPAQVWEGARFPVGQVDWMALGTEAPRLVASFGPGKQLVIVLPAVPVNGLDLLQAEVAVARGDAGQLEAALWLQPDGMPLALESDLVLDGPEARWSGWRSAGAEGGPLLLPLALPLNAPRSMTVVLVLRHAGQVPGQPLRVEWSDLLGFRDLCPPPVPAPRQPLPAPKPSAPIRPAPPPRAAGPVPVAPPKRPVAATASQPAPSGPSAAIVRLQEYFVTPDGGYRHLDIWLEGVLAGPRSWPVLRFKLALRGEGPVLEFRAREGWPTMFSTWPSAEADSWGPFLLVREGDLAGEAFDRLPQERDRHMLAAMVRLLPDAVARAVREAPQAAAEEALWLRLARRLADAMKVPAG</sequence>
<proteinExistence type="predicted"/>
<feature type="compositionally biased region" description="Low complexity" evidence="1">
    <location>
        <begin position="530"/>
        <end position="543"/>
    </location>
</feature>
<name>A0A1G6QNF1_9PROT</name>
<dbReference type="EMBL" id="FMZX01000003">
    <property type="protein sequence ID" value="SDC93819.1"/>
    <property type="molecule type" value="Genomic_DNA"/>
</dbReference>